<evidence type="ECO:0000256" key="6">
    <source>
        <dbReference type="SAM" id="SignalP"/>
    </source>
</evidence>
<organism evidence="8 9">
    <name type="scientific">Lentzea sokolovensis</name>
    <dbReference type="NCBI Taxonomy" id="3095429"/>
    <lineage>
        <taxon>Bacteria</taxon>
        <taxon>Bacillati</taxon>
        <taxon>Actinomycetota</taxon>
        <taxon>Actinomycetes</taxon>
        <taxon>Pseudonocardiales</taxon>
        <taxon>Pseudonocardiaceae</taxon>
        <taxon>Lentzea</taxon>
    </lineage>
</organism>
<accession>A0ABU4UXS5</accession>
<protein>
    <recommendedName>
        <fullName evidence="7">Gram-positive cocci surface proteins LPxTG domain-containing protein</fullName>
    </recommendedName>
</protein>
<keyword evidence="9" id="KW-1185">Reference proteome</keyword>
<reference evidence="8 9" key="1">
    <citation type="submission" date="2023-11" db="EMBL/GenBank/DDBJ databases">
        <title>Lentzea sokolovensis, sp. nov., Lentzea kristufkii, sp. nov., and Lentzea miocenensis, sp. nov., rare actinobacteria from Sokolov Coal Basin, Miocene lacustrine sediment, Czech Republic.</title>
        <authorList>
            <person name="Lara A."/>
            <person name="Kotroba L."/>
            <person name="Nouioui I."/>
            <person name="Neumann-Schaal M."/>
            <person name="Mast Y."/>
            <person name="Chronakova A."/>
        </authorList>
    </citation>
    <scope>NUCLEOTIDE SEQUENCE [LARGE SCALE GENOMIC DNA]</scope>
    <source>
        <strain evidence="8 9">BCCO 10_0061</strain>
    </source>
</reference>
<evidence type="ECO:0000256" key="4">
    <source>
        <dbReference type="ARBA" id="ARBA00023088"/>
    </source>
</evidence>
<proteinExistence type="predicted"/>
<feature type="signal peptide" evidence="6">
    <location>
        <begin position="1"/>
        <end position="24"/>
    </location>
</feature>
<dbReference type="PROSITE" id="PS50847">
    <property type="entry name" value="GRAM_POS_ANCHORING"/>
    <property type="match status" value="1"/>
</dbReference>
<evidence type="ECO:0000256" key="3">
    <source>
        <dbReference type="ARBA" id="ARBA00022729"/>
    </source>
</evidence>
<evidence type="ECO:0000256" key="5">
    <source>
        <dbReference type="SAM" id="Phobius"/>
    </source>
</evidence>
<evidence type="ECO:0000313" key="8">
    <source>
        <dbReference type="EMBL" id="MDX8144312.1"/>
    </source>
</evidence>
<feature type="chain" id="PRO_5045253928" description="Gram-positive cocci surface proteins LPxTG domain-containing protein" evidence="6">
    <location>
        <begin position="25"/>
        <end position="425"/>
    </location>
</feature>
<reference evidence="8 9" key="2">
    <citation type="submission" date="2023-11" db="EMBL/GenBank/DDBJ databases">
        <authorList>
            <person name="Lara A.C."/>
            <person name="Chronakova A."/>
        </authorList>
    </citation>
    <scope>NUCLEOTIDE SEQUENCE [LARGE SCALE GENOMIC DNA]</scope>
    <source>
        <strain evidence="8 9">BCCO 10_0061</strain>
    </source>
</reference>
<dbReference type="InterPro" id="IPR013783">
    <property type="entry name" value="Ig-like_fold"/>
</dbReference>
<gene>
    <name evidence="8" type="ORF">SK854_19505</name>
</gene>
<name>A0ABU4UXS5_9PSEU</name>
<evidence type="ECO:0000259" key="7">
    <source>
        <dbReference type="PROSITE" id="PS50847"/>
    </source>
</evidence>
<evidence type="ECO:0000256" key="1">
    <source>
        <dbReference type="ARBA" id="ARBA00022512"/>
    </source>
</evidence>
<dbReference type="Proteomes" id="UP001285352">
    <property type="component" value="Unassembled WGS sequence"/>
</dbReference>
<keyword evidence="5" id="KW-0472">Membrane</keyword>
<keyword evidence="5" id="KW-0812">Transmembrane</keyword>
<dbReference type="Gene3D" id="2.60.40.10">
    <property type="entry name" value="Immunoglobulins"/>
    <property type="match status" value="1"/>
</dbReference>
<keyword evidence="4" id="KW-0572">Peptidoglycan-anchor</keyword>
<feature type="transmembrane region" description="Helical" evidence="5">
    <location>
        <begin position="400"/>
        <end position="420"/>
    </location>
</feature>
<keyword evidence="5" id="KW-1133">Transmembrane helix</keyword>
<feature type="domain" description="Gram-positive cocci surface proteins LPxTG" evidence="7">
    <location>
        <begin position="392"/>
        <end position="425"/>
    </location>
</feature>
<evidence type="ECO:0000313" key="9">
    <source>
        <dbReference type="Proteomes" id="UP001285352"/>
    </source>
</evidence>
<dbReference type="InterPro" id="IPR019931">
    <property type="entry name" value="LPXTG_anchor"/>
</dbReference>
<dbReference type="RefSeq" id="WP_319976524.1">
    <property type="nucleotide sequence ID" value="NZ_JAXAVU010000009.1"/>
</dbReference>
<keyword evidence="1" id="KW-0134">Cell wall</keyword>
<dbReference type="EMBL" id="JAXAVU010000009">
    <property type="protein sequence ID" value="MDX8144312.1"/>
    <property type="molecule type" value="Genomic_DNA"/>
</dbReference>
<evidence type="ECO:0000256" key="2">
    <source>
        <dbReference type="ARBA" id="ARBA00022525"/>
    </source>
</evidence>
<sequence length="425" mass="44395">MKKFFAVAMTAALALPAVATSAAAQDETITVEGLFYLDRNGDNTFNEGENVRANGSGVVIRVQGTNELVGNFPTGPDGRYKAVLPKGPKYVISNNDMTDYSTTKVGHGASESASGLDFPLRGLFLSGFTFVDANGDGAKQADEKTHGARVKVTGKTNSGAAVDVETAAGSDGAYLLDLPLGDLTVTAPDLTAAKLALAEPKSAQDVDWLTGTRAVAPQGGDRDVRIDLRYVEAKADVALASAITPVKDTYAIGDQLDLKLTLSNKGNVPIAPTFVLGSFSAKLLSHSDNVTLQPGTDEDFTVKDKILPGKQTEVAIKIELNDLTYTEVHAMARFNFGRLPDVDHKNNVVSTKIKVVEKGAETTAPTTTETTTAAPVTTTTQAVAKAGNKSGLASTGASPLGFLGLGSLLLAAGLGAFFMARRRRS</sequence>
<keyword evidence="3 6" id="KW-0732">Signal</keyword>
<keyword evidence="2" id="KW-0964">Secreted</keyword>
<comment type="caution">
    <text evidence="8">The sequence shown here is derived from an EMBL/GenBank/DDBJ whole genome shotgun (WGS) entry which is preliminary data.</text>
</comment>